<evidence type="ECO:0000256" key="1">
    <source>
        <dbReference type="SAM" id="MobiDB-lite"/>
    </source>
</evidence>
<name>A0A5E4EEG0_PRUDU</name>
<proteinExistence type="predicted"/>
<protein>
    <submittedName>
        <fullName evidence="2">PREDICTED: glutathione</fullName>
    </submittedName>
</protein>
<dbReference type="InterPro" id="IPR036249">
    <property type="entry name" value="Thioredoxin-like_sf"/>
</dbReference>
<accession>A0A5E4EEG0</accession>
<reference evidence="3" key="1">
    <citation type="journal article" date="2020" name="Plant J.">
        <title>Transposons played a major role in the diversification between the closely related almond and peach genomes: results from the almond genome sequence.</title>
        <authorList>
            <person name="Alioto T."/>
            <person name="Alexiou K.G."/>
            <person name="Bardil A."/>
            <person name="Barteri F."/>
            <person name="Castanera R."/>
            <person name="Cruz F."/>
            <person name="Dhingra A."/>
            <person name="Duval H."/>
            <person name="Fernandez I Marti A."/>
            <person name="Frias L."/>
            <person name="Galan B."/>
            <person name="Garcia J.L."/>
            <person name="Howad W."/>
            <person name="Gomez-Garrido J."/>
            <person name="Gut M."/>
            <person name="Julca I."/>
            <person name="Morata J."/>
            <person name="Puigdomenech P."/>
            <person name="Ribeca P."/>
            <person name="Rubio Cabetas M.J."/>
            <person name="Vlasova A."/>
            <person name="Wirthensohn M."/>
            <person name="Garcia-Mas J."/>
            <person name="Gabaldon T."/>
            <person name="Casacuberta J.M."/>
            <person name="Arus P."/>
        </authorList>
    </citation>
    <scope>NUCLEOTIDE SEQUENCE [LARGE SCALE GENOMIC DNA]</scope>
    <source>
        <strain evidence="3">cv. Texas</strain>
    </source>
</reference>
<dbReference type="AlphaFoldDB" id="A0A5E4EEG0"/>
<organism evidence="2 3">
    <name type="scientific">Prunus dulcis</name>
    <name type="common">Almond</name>
    <name type="synonym">Amygdalus dulcis</name>
    <dbReference type="NCBI Taxonomy" id="3755"/>
    <lineage>
        <taxon>Eukaryota</taxon>
        <taxon>Viridiplantae</taxon>
        <taxon>Streptophyta</taxon>
        <taxon>Embryophyta</taxon>
        <taxon>Tracheophyta</taxon>
        <taxon>Spermatophyta</taxon>
        <taxon>Magnoliopsida</taxon>
        <taxon>eudicotyledons</taxon>
        <taxon>Gunneridae</taxon>
        <taxon>Pentapetalae</taxon>
        <taxon>rosids</taxon>
        <taxon>fabids</taxon>
        <taxon>Rosales</taxon>
        <taxon>Rosaceae</taxon>
        <taxon>Amygdaloideae</taxon>
        <taxon>Amygdaleae</taxon>
        <taxon>Prunus</taxon>
    </lineage>
</organism>
<dbReference type="Proteomes" id="UP000327085">
    <property type="component" value="Chromosome 8"/>
</dbReference>
<gene>
    <name evidence="2" type="ORF">ALMOND_2B005657</name>
</gene>
<evidence type="ECO:0000313" key="3">
    <source>
        <dbReference type="Proteomes" id="UP000327085"/>
    </source>
</evidence>
<dbReference type="Gramene" id="VVA14197">
    <property type="protein sequence ID" value="VVA14197"/>
    <property type="gene ID" value="Prudul26B005657"/>
</dbReference>
<dbReference type="InParanoid" id="A0A5E4EEG0"/>
<dbReference type="SUPFAM" id="SSF52833">
    <property type="entry name" value="Thioredoxin-like"/>
    <property type="match status" value="1"/>
</dbReference>
<dbReference type="Gene3D" id="3.40.30.10">
    <property type="entry name" value="Glutaredoxin"/>
    <property type="match status" value="1"/>
</dbReference>
<feature type="region of interest" description="Disordered" evidence="1">
    <location>
        <begin position="50"/>
        <end position="82"/>
    </location>
</feature>
<dbReference type="EMBL" id="CABIKO010000009">
    <property type="protein sequence ID" value="VVA14197.1"/>
    <property type="molecule type" value="Genomic_DNA"/>
</dbReference>
<evidence type="ECO:0000313" key="2">
    <source>
        <dbReference type="EMBL" id="VVA14197.1"/>
    </source>
</evidence>
<sequence>MATIKVYGSTYSTVAMPVFAALYEKDIELEFVPVDMRAGEHKKEPIISLNVRNPAGDPRLKEDGNSISVDGGGGSKVRPSSLKTDLGARHKAAAWHAHRLGYPT</sequence>